<organism evidence="2 3">
    <name type="scientific">Phytophthora megakarya</name>
    <dbReference type="NCBI Taxonomy" id="4795"/>
    <lineage>
        <taxon>Eukaryota</taxon>
        <taxon>Sar</taxon>
        <taxon>Stramenopiles</taxon>
        <taxon>Oomycota</taxon>
        <taxon>Peronosporomycetes</taxon>
        <taxon>Peronosporales</taxon>
        <taxon>Peronosporaceae</taxon>
        <taxon>Phytophthora</taxon>
    </lineage>
</organism>
<comment type="caution">
    <text evidence="2">The sequence shown here is derived from an EMBL/GenBank/DDBJ whole genome shotgun (WGS) entry which is preliminary data.</text>
</comment>
<accession>A0A225W8E7</accession>
<dbReference type="OrthoDB" id="10029846at2759"/>
<evidence type="ECO:0000256" key="1">
    <source>
        <dbReference type="SAM" id="MobiDB-lite"/>
    </source>
</evidence>
<feature type="region of interest" description="Disordered" evidence="1">
    <location>
        <begin position="153"/>
        <end position="184"/>
    </location>
</feature>
<name>A0A225W8E7_9STRA</name>
<keyword evidence="3" id="KW-1185">Reference proteome</keyword>
<evidence type="ECO:0000313" key="3">
    <source>
        <dbReference type="Proteomes" id="UP000198211"/>
    </source>
</evidence>
<sequence length="184" mass="21061">MEKGVLDILTVIVPKLIPVQEIRWVKRTIHTRCHVPELGTLVLNGGCFGDISEKIGMRCLDNDIVARTNNWLERFHRGLNLVGTIRSISQDFVAEFSDVAQGRRKRGNKRNTKTQKRSERIDLPIPVHFTEAKAVIDSEGEEDMIESDISLADEIDSSEESSREEELPDYSYEPGEYCDNHDRY</sequence>
<dbReference type="AlphaFoldDB" id="A0A225W8E7"/>
<proteinExistence type="predicted"/>
<evidence type="ECO:0000313" key="2">
    <source>
        <dbReference type="EMBL" id="OWZ13277.1"/>
    </source>
</evidence>
<dbReference type="Proteomes" id="UP000198211">
    <property type="component" value="Unassembled WGS sequence"/>
</dbReference>
<reference evidence="3" key="1">
    <citation type="submission" date="2017-03" db="EMBL/GenBank/DDBJ databases">
        <title>Phytopthora megakarya and P. palmivora, two closely related causual agents of cacao black pod achieved similar genome size and gene model numbers by different mechanisms.</title>
        <authorList>
            <person name="Ali S."/>
            <person name="Shao J."/>
            <person name="Larry D.J."/>
            <person name="Kronmiller B."/>
            <person name="Shen D."/>
            <person name="Strem M.D."/>
            <person name="Melnick R.L."/>
            <person name="Guiltinan M.J."/>
            <person name="Tyler B.M."/>
            <person name="Meinhardt L.W."/>
            <person name="Bailey B.A."/>
        </authorList>
    </citation>
    <scope>NUCLEOTIDE SEQUENCE [LARGE SCALE GENOMIC DNA]</scope>
    <source>
        <strain evidence="3">zdho120</strain>
    </source>
</reference>
<protein>
    <submittedName>
        <fullName evidence="2">Uncharacterized protein</fullName>
    </submittedName>
</protein>
<gene>
    <name evidence="2" type="ORF">PHMEG_00013426</name>
</gene>
<dbReference type="EMBL" id="NBNE01001621">
    <property type="protein sequence ID" value="OWZ13277.1"/>
    <property type="molecule type" value="Genomic_DNA"/>
</dbReference>